<dbReference type="PANTHER" id="PTHR11073">
    <property type="entry name" value="CALRETICULIN AND CALNEXIN"/>
    <property type="match status" value="1"/>
</dbReference>
<dbReference type="InterPro" id="IPR009033">
    <property type="entry name" value="Calreticulin/calnexin_P_dom_sf"/>
</dbReference>
<name>A0A0L0FU41_9EUKA</name>
<dbReference type="GO" id="GO:0051082">
    <property type="term" value="F:unfolded protein binding"/>
    <property type="evidence" value="ECO:0007669"/>
    <property type="project" value="InterPro"/>
</dbReference>
<dbReference type="PIRSF" id="PIRSF002356">
    <property type="entry name" value="Calreticulin"/>
    <property type="match status" value="1"/>
</dbReference>
<keyword evidence="6" id="KW-0677">Repeat</keyword>
<organism evidence="16 17">
    <name type="scientific">Sphaeroforma arctica JP610</name>
    <dbReference type="NCBI Taxonomy" id="667725"/>
    <lineage>
        <taxon>Eukaryota</taxon>
        <taxon>Ichthyosporea</taxon>
        <taxon>Ichthyophonida</taxon>
        <taxon>Sphaeroforma</taxon>
    </lineage>
</organism>
<feature type="binding site" evidence="12">
    <location>
        <position position="124"/>
    </location>
    <ligand>
        <name>an alpha-D-glucoside</name>
        <dbReference type="ChEBI" id="CHEBI:22390"/>
    </ligand>
</feature>
<feature type="binding site" evidence="12">
    <location>
        <position position="98"/>
    </location>
    <ligand>
        <name>an alpha-D-glucoside</name>
        <dbReference type="ChEBI" id="CHEBI:22390"/>
    </ligand>
</feature>
<keyword evidence="5" id="KW-0430">Lectin</keyword>
<comment type="subcellular location">
    <subcellularLocation>
        <location evidence="1 11">Endoplasmic reticulum lumen</location>
    </subcellularLocation>
</comment>
<feature type="region of interest" description="Disordered" evidence="15">
    <location>
        <begin position="356"/>
        <end position="396"/>
    </location>
</feature>
<evidence type="ECO:0000313" key="17">
    <source>
        <dbReference type="Proteomes" id="UP000054560"/>
    </source>
</evidence>
<dbReference type="GO" id="GO:0005788">
    <property type="term" value="C:endoplasmic reticulum lumen"/>
    <property type="evidence" value="ECO:0007669"/>
    <property type="project" value="UniProtKB-SubCell"/>
</dbReference>
<dbReference type="InterPro" id="IPR001580">
    <property type="entry name" value="Calret/calnex"/>
</dbReference>
<evidence type="ECO:0000256" key="14">
    <source>
        <dbReference type="RuleBase" id="RU362126"/>
    </source>
</evidence>
<evidence type="ECO:0000256" key="11">
    <source>
        <dbReference type="PIRNR" id="PIRNR002356"/>
    </source>
</evidence>
<evidence type="ECO:0000256" key="3">
    <source>
        <dbReference type="ARBA" id="ARBA00022723"/>
    </source>
</evidence>
<dbReference type="PROSITE" id="PS00803">
    <property type="entry name" value="CALRETICULIN_1"/>
    <property type="match status" value="1"/>
</dbReference>
<dbReference type="eggNOG" id="KOG0674">
    <property type="taxonomic scope" value="Eukaryota"/>
</dbReference>
<dbReference type="InterPro" id="IPR009169">
    <property type="entry name" value="Calreticulin"/>
</dbReference>
<keyword evidence="7 11" id="KW-0256">Endoplasmic reticulum</keyword>
<dbReference type="EMBL" id="KQ242165">
    <property type="protein sequence ID" value="KNC80347.1"/>
    <property type="molecule type" value="Genomic_DNA"/>
</dbReference>
<evidence type="ECO:0000256" key="13">
    <source>
        <dbReference type="PIRSR" id="PIRSR002356-3"/>
    </source>
</evidence>
<keyword evidence="17" id="KW-1185">Reference proteome</keyword>
<keyword evidence="4" id="KW-0732">Signal</keyword>
<dbReference type="PROSITE" id="PS00804">
    <property type="entry name" value="CALRETICULIN_2"/>
    <property type="match status" value="1"/>
</dbReference>
<comment type="similarity">
    <text evidence="2 11 14">Belongs to the calreticulin family.</text>
</comment>
<evidence type="ECO:0000256" key="1">
    <source>
        <dbReference type="ARBA" id="ARBA00004319"/>
    </source>
</evidence>
<feature type="binding site" evidence="12">
    <location>
        <position position="306"/>
    </location>
    <ligand>
        <name>an alpha-D-glucoside</name>
        <dbReference type="ChEBI" id="CHEBI:22390"/>
    </ligand>
</feature>
<dbReference type="PRINTS" id="PR00626">
    <property type="entry name" value="CALRETICULIN"/>
</dbReference>
<feature type="compositionally biased region" description="Acidic residues" evidence="15">
    <location>
        <begin position="362"/>
        <end position="396"/>
    </location>
</feature>
<evidence type="ECO:0000313" key="16">
    <source>
        <dbReference type="EMBL" id="KNC80347.1"/>
    </source>
</evidence>
<dbReference type="SUPFAM" id="SSF63887">
    <property type="entry name" value="P-domain of calnexin/calreticulin"/>
    <property type="match status" value="1"/>
</dbReference>
<dbReference type="InterPro" id="IPR018124">
    <property type="entry name" value="Calret/calnex_CS"/>
</dbReference>
<dbReference type="STRING" id="667725.A0A0L0FU41"/>
<protein>
    <recommendedName>
        <fullName evidence="11">Calreticulin</fullName>
    </recommendedName>
</protein>
<evidence type="ECO:0000256" key="10">
    <source>
        <dbReference type="ARBA" id="ARBA00023186"/>
    </source>
</evidence>
<evidence type="ECO:0000256" key="2">
    <source>
        <dbReference type="ARBA" id="ARBA00010983"/>
    </source>
</evidence>
<dbReference type="Gene3D" id="2.60.120.200">
    <property type="match status" value="2"/>
</dbReference>
<dbReference type="PROSITE" id="PS00805">
    <property type="entry name" value="CALRETICULIN_REPEAT"/>
    <property type="match status" value="1"/>
</dbReference>
<dbReference type="RefSeq" id="XP_014154249.1">
    <property type="nucleotide sequence ID" value="XM_014298774.1"/>
</dbReference>
<dbReference type="GO" id="GO:0005509">
    <property type="term" value="F:calcium ion binding"/>
    <property type="evidence" value="ECO:0007669"/>
    <property type="project" value="InterPro"/>
</dbReference>
<keyword evidence="3" id="KW-0479">Metal-binding</keyword>
<dbReference type="GO" id="GO:0005789">
    <property type="term" value="C:endoplasmic reticulum membrane"/>
    <property type="evidence" value="ECO:0007669"/>
    <property type="project" value="TreeGrafter"/>
</dbReference>
<dbReference type="OrthoDB" id="1938156at2759"/>
<evidence type="ECO:0000256" key="12">
    <source>
        <dbReference type="PIRSR" id="PIRSR002356-1"/>
    </source>
</evidence>
<accession>A0A0L0FU41</accession>
<evidence type="ECO:0000256" key="8">
    <source>
        <dbReference type="ARBA" id="ARBA00022833"/>
    </source>
</evidence>
<dbReference type="Gene3D" id="2.10.250.10">
    <property type="entry name" value="Calreticulin/calnexin, P domain"/>
    <property type="match status" value="1"/>
</dbReference>
<keyword evidence="9" id="KW-0106">Calcium</keyword>
<dbReference type="GO" id="GO:0006457">
    <property type="term" value="P:protein folding"/>
    <property type="evidence" value="ECO:0007669"/>
    <property type="project" value="InterPro"/>
</dbReference>
<dbReference type="GO" id="GO:0036503">
    <property type="term" value="P:ERAD pathway"/>
    <property type="evidence" value="ECO:0007669"/>
    <property type="project" value="TreeGrafter"/>
</dbReference>
<feature type="binding site" evidence="12">
    <location>
        <position position="117"/>
    </location>
    <ligand>
        <name>an alpha-D-glucoside</name>
        <dbReference type="ChEBI" id="CHEBI:22390"/>
    </ligand>
</feature>
<evidence type="ECO:0000256" key="5">
    <source>
        <dbReference type="ARBA" id="ARBA00022734"/>
    </source>
</evidence>
<keyword evidence="13" id="KW-1015">Disulfide bond</keyword>
<dbReference type="SUPFAM" id="SSF49899">
    <property type="entry name" value="Concanavalin A-like lectins/glucanases"/>
    <property type="match status" value="1"/>
</dbReference>
<keyword evidence="10 11" id="KW-0143">Chaperone</keyword>
<evidence type="ECO:0000256" key="4">
    <source>
        <dbReference type="ARBA" id="ARBA00022729"/>
    </source>
</evidence>
<keyword evidence="8" id="KW-0862">Zinc</keyword>
<dbReference type="GO" id="GO:0030246">
    <property type="term" value="F:carbohydrate binding"/>
    <property type="evidence" value="ECO:0007669"/>
    <property type="project" value="UniProtKB-KW"/>
</dbReference>
<dbReference type="FunFam" id="2.10.250.10:FF:000002">
    <property type="entry name" value="Calreticulin"/>
    <property type="match status" value="1"/>
</dbReference>
<dbReference type="InterPro" id="IPR013320">
    <property type="entry name" value="ConA-like_dom_sf"/>
</dbReference>
<evidence type="ECO:0000256" key="15">
    <source>
        <dbReference type="SAM" id="MobiDB-lite"/>
    </source>
</evidence>
<dbReference type="PANTHER" id="PTHR11073:SF2">
    <property type="entry name" value="CALRETICULIN"/>
    <property type="match status" value="1"/>
</dbReference>
<reference evidence="16 17" key="1">
    <citation type="submission" date="2011-02" db="EMBL/GenBank/DDBJ databases">
        <title>The Genome Sequence of Sphaeroforma arctica JP610.</title>
        <authorList>
            <consortium name="The Broad Institute Genome Sequencing Platform"/>
            <person name="Russ C."/>
            <person name="Cuomo C."/>
            <person name="Young S.K."/>
            <person name="Zeng Q."/>
            <person name="Gargeya S."/>
            <person name="Alvarado L."/>
            <person name="Berlin A."/>
            <person name="Chapman S.B."/>
            <person name="Chen Z."/>
            <person name="Freedman E."/>
            <person name="Gellesch M."/>
            <person name="Goldberg J."/>
            <person name="Griggs A."/>
            <person name="Gujja S."/>
            <person name="Heilman E."/>
            <person name="Heiman D."/>
            <person name="Howarth C."/>
            <person name="Mehta T."/>
            <person name="Neiman D."/>
            <person name="Pearson M."/>
            <person name="Roberts A."/>
            <person name="Saif S."/>
            <person name="Shea T."/>
            <person name="Shenoy N."/>
            <person name="Sisk P."/>
            <person name="Stolte C."/>
            <person name="Sykes S."/>
            <person name="White J."/>
            <person name="Yandava C."/>
            <person name="Burger G."/>
            <person name="Gray M.W."/>
            <person name="Holland P.W.H."/>
            <person name="King N."/>
            <person name="Lang F.B.F."/>
            <person name="Roger A.J."/>
            <person name="Ruiz-Trillo I."/>
            <person name="Haas B."/>
            <person name="Nusbaum C."/>
            <person name="Birren B."/>
        </authorList>
    </citation>
    <scope>NUCLEOTIDE SEQUENCE [LARGE SCALE GENOMIC DNA]</scope>
    <source>
        <strain evidence="16 17">JP610</strain>
    </source>
</reference>
<dbReference type="FunFam" id="2.60.120.200:FF:000018">
    <property type="entry name" value="Calreticulin 1b"/>
    <property type="match status" value="1"/>
</dbReference>
<sequence length="396" mass="44746">MAVAAVEGTVLFKEIFDDSYTERWIESTAKGADQGRFILSAGKHHHDPEADKGIKTSEDGKFYGISSKIDTTFSNKGKDLVVQFQAKHEQNIDCGGGYIKLYPSGLEQTQLDGETPYNIMFGPDICGSTKRVHVIFTYNGENHLKKVDVPAKADEFAHLYTLVVHPDNTYEVLIDHESAAKGDIEEDWDILEPKEIDDKDAVKPEDWDERAKIPDESDVKPANYDDITEFIVDETAEKPEDWDEDEDGEWEAPMIDNPEFRGPWVQKTIDNLDYKGKWVRPKVANPEYKKDENLHAFEDNAFIGFDLWQVKSGTIFDNIIVTDDLAEAEEFAKETFDLLRVGEKKMIDEAMAELKAKNEASAADEEAVEESAEEAVEESAEEAVEESAEDVEEEEL</sequence>
<feature type="binding site" evidence="12">
    <location>
        <position position="100"/>
    </location>
    <ligand>
        <name>an alpha-D-glucoside</name>
        <dbReference type="ChEBI" id="CHEBI:22390"/>
    </ligand>
</feature>
<gene>
    <name evidence="16" type="ORF">SARC_07293</name>
</gene>
<proteinExistence type="inferred from homology"/>
<evidence type="ECO:0000256" key="9">
    <source>
        <dbReference type="ARBA" id="ARBA00022837"/>
    </source>
</evidence>
<evidence type="ECO:0000256" key="6">
    <source>
        <dbReference type="ARBA" id="ARBA00022737"/>
    </source>
</evidence>
<dbReference type="Proteomes" id="UP000054560">
    <property type="component" value="Unassembled WGS sequence"/>
</dbReference>
<evidence type="ECO:0000256" key="7">
    <source>
        <dbReference type="ARBA" id="ARBA00022824"/>
    </source>
</evidence>
<dbReference type="Pfam" id="PF00262">
    <property type="entry name" value="Calreticulin"/>
    <property type="match status" value="2"/>
</dbReference>
<feature type="disulfide bond" evidence="13">
    <location>
        <begin position="94"/>
        <end position="126"/>
    </location>
</feature>
<dbReference type="GeneID" id="25907797"/>
<dbReference type="AlphaFoldDB" id="A0A0L0FU41"/>